<sequence>MRKKCIDVIAQEKSYHNLSTFTDVEELNKVVRTYRDVIRTSVTRADVQAKLLTLLDILKRHSCKYVGVSFLCKNSIADMMEVSYKTVQRLMKKLVDLGMIKQIAMKRKKDMLQTSNAIIIQPTVEEVSNKVNTKSPTKCPTIKTKPVSLKQNIKDINKRNSNEAQSNVNDNDFIDYRVPQSMLMKLKTAFSSKIINESFRNAINIAKKAAKKLNLLADTDVFHNLLANASSVLFSKTHEYEHNGTLIKNPIGYFTRTFKKMVYHYIDSFREIHHIAKRKENVHTGPLAIFRQMIEG</sequence>
<accession>A0A9W3S9I3</accession>
<organism evidence="1 2">
    <name type="scientific">Bacillus thuringiensis</name>
    <dbReference type="NCBI Taxonomy" id="1428"/>
    <lineage>
        <taxon>Bacteria</taxon>
        <taxon>Bacillati</taxon>
        <taxon>Bacillota</taxon>
        <taxon>Bacilli</taxon>
        <taxon>Bacillales</taxon>
        <taxon>Bacillaceae</taxon>
        <taxon>Bacillus</taxon>
        <taxon>Bacillus cereus group</taxon>
    </lineage>
</organism>
<dbReference type="Proteomes" id="UP000092743">
    <property type="component" value="Chromosome"/>
</dbReference>
<evidence type="ECO:0000313" key="1">
    <source>
        <dbReference type="EMBL" id="ANS46781.1"/>
    </source>
</evidence>
<gene>
    <name evidence="1" type="ORF">BT246_13860</name>
</gene>
<reference evidence="1 2" key="1">
    <citation type="submission" date="2016-04" db="EMBL/GenBank/DDBJ databases">
        <title>High quality genome of the nematocidal Bacillus thuringiensis MYBT18246.</title>
        <authorList>
            <person name="Hollensteiner J."/>
            <person name="Poehlein A."/>
            <person name="Sproeer C."/>
            <person name="Bunk B."/>
            <person name="Rosenstiel P."/>
            <person name="Schulenburg H."/>
            <person name="Liesegang H."/>
        </authorList>
    </citation>
    <scope>NUCLEOTIDE SEQUENCE [LARGE SCALE GENOMIC DNA]</scope>
    <source>
        <strain evidence="1 2">MYBT18246</strain>
    </source>
</reference>
<dbReference type="SUPFAM" id="SSF46785">
    <property type="entry name" value="Winged helix' DNA-binding domain"/>
    <property type="match status" value="1"/>
</dbReference>
<dbReference type="Gene3D" id="1.10.10.10">
    <property type="entry name" value="Winged helix-like DNA-binding domain superfamily/Winged helix DNA-binding domain"/>
    <property type="match status" value="1"/>
</dbReference>
<proteinExistence type="predicted"/>
<dbReference type="AlphaFoldDB" id="A0A9W3S9I3"/>
<dbReference type="InterPro" id="IPR036388">
    <property type="entry name" value="WH-like_DNA-bd_sf"/>
</dbReference>
<dbReference type="InterPro" id="IPR036390">
    <property type="entry name" value="WH_DNA-bd_sf"/>
</dbReference>
<evidence type="ECO:0000313" key="2">
    <source>
        <dbReference type="Proteomes" id="UP000092743"/>
    </source>
</evidence>
<dbReference type="RefSeq" id="WP_094194493.1">
    <property type="nucleotide sequence ID" value="NZ_CP015350.1"/>
</dbReference>
<protein>
    <submittedName>
        <fullName evidence="1">DeoR family transcriptional regulator</fullName>
    </submittedName>
</protein>
<name>A0A9W3S9I3_BACTU</name>
<dbReference type="EMBL" id="CP015350">
    <property type="protein sequence ID" value="ANS46781.1"/>
    <property type="molecule type" value="Genomic_DNA"/>
</dbReference>